<dbReference type="Pfam" id="PF17131">
    <property type="entry name" value="LolA_like"/>
    <property type="match status" value="1"/>
</dbReference>
<name>A0A3B1BYF5_9ZZZZ</name>
<dbReference type="InterPro" id="IPR033399">
    <property type="entry name" value="TP_0789-like"/>
</dbReference>
<keyword evidence="2" id="KW-0449">Lipoprotein</keyword>
<dbReference type="AlphaFoldDB" id="A0A3B1BYF5"/>
<proteinExistence type="predicted"/>
<dbReference type="CDD" id="cd16329">
    <property type="entry name" value="LolA_like"/>
    <property type="match status" value="1"/>
</dbReference>
<sequence length="271" mass="31650">MNKNKRLLTNLFVMALVILMTPLVSLADDAKARAIMVKVDARDDGDNSISQMEMILIDKRNNRRVRKIKIFTKYFGVDRYRLMFFLQPADVKDTGFLTYDYDDPEKDDDQWLYLPALQKTKRIAASDKSASFMGSDFNYSDMTKKDPEDYDYKLSKDSEVRGEPVWVIEAVPRTKEIIDETGYKKSWLLVRKDNYMVVRAVHMTRDGGKHKYLDVVRLKKIDGIWTGLETIMTTKKGKKTTHKTVLKLSNVRYNQKLDDNVFTVRRLEKGF</sequence>
<reference evidence="2" key="1">
    <citation type="submission" date="2018-06" db="EMBL/GenBank/DDBJ databases">
        <authorList>
            <person name="Zhirakovskaya E."/>
        </authorList>
    </citation>
    <scope>NUCLEOTIDE SEQUENCE</scope>
</reference>
<accession>A0A3B1BYF5</accession>
<feature type="domain" description="Uncharacterized protein TP-0789" evidence="1">
    <location>
        <begin position="79"/>
        <end position="269"/>
    </location>
</feature>
<protein>
    <submittedName>
        <fullName evidence="2">Outer membrane lipoprotein-sorting protein</fullName>
    </submittedName>
</protein>
<evidence type="ECO:0000313" key="2">
    <source>
        <dbReference type="EMBL" id="VAX22989.1"/>
    </source>
</evidence>
<dbReference type="EMBL" id="UOGE01000079">
    <property type="protein sequence ID" value="VAX22989.1"/>
    <property type="molecule type" value="Genomic_DNA"/>
</dbReference>
<dbReference type="Gene3D" id="2.50.20.10">
    <property type="entry name" value="Lipoprotein localisation LolA/LolB/LppX"/>
    <property type="match status" value="1"/>
</dbReference>
<gene>
    <name evidence="2" type="ORF">MNBD_NITROSPINAE02-1951</name>
</gene>
<organism evidence="2">
    <name type="scientific">hydrothermal vent metagenome</name>
    <dbReference type="NCBI Taxonomy" id="652676"/>
    <lineage>
        <taxon>unclassified sequences</taxon>
        <taxon>metagenomes</taxon>
        <taxon>ecological metagenomes</taxon>
    </lineage>
</organism>
<evidence type="ECO:0000259" key="1">
    <source>
        <dbReference type="Pfam" id="PF17131"/>
    </source>
</evidence>